<dbReference type="Gene3D" id="3.30.70.100">
    <property type="match status" value="1"/>
</dbReference>
<keyword evidence="3" id="KW-1185">Reference proteome</keyword>
<keyword evidence="2" id="KW-0560">Oxidoreductase</keyword>
<dbReference type="SUPFAM" id="SSF54909">
    <property type="entry name" value="Dimeric alpha+beta barrel"/>
    <property type="match status" value="1"/>
</dbReference>
<organism evidence="2 3">
    <name type="scientific">Salibacterium qingdaonense</name>
    <dbReference type="NCBI Taxonomy" id="266892"/>
    <lineage>
        <taxon>Bacteria</taxon>
        <taxon>Bacillati</taxon>
        <taxon>Bacillota</taxon>
        <taxon>Bacilli</taxon>
        <taxon>Bacillales</taxon>
        <taxon>Bacillaceae</taxon>
    </lineage>
</organism>
<dbReference type="GO" id="GO:0004497">
    <property type="term" value="F:monooxygenase activity"/>
    <property type="evidence" value="ECO:0007669"/>
    <property type="project" value="UniProtKB-KW"/>
</dbReference>
<feature type="domain" description="ABM" evidence="1">
    <location>
        <begin position="4"/>
        <end position="93"/>
    </location>
</feature>
<dbReference type="InterPro" id="IPR011008">
    <property type="entry name" value="Dimeric_a/b-barrel"/>
</dbReference>
<accession>A0A1I4N4B1</accession>
<dbReference type="STRING" id="266892.SAMN04488054_11528"/>
<protein>
    <submittedName>
        <fullName evidence="2">Quinol monooxygenase YgiN</fullName>
    </submittedName>
</protein>
<dbReference type="RefSeq" id="WP_090927248.1">
    <property type="nucleotide sequence ID" value="NZ_FOTY01000015.1"/>
</dbReference>
<sequence length="108" mass="11927">MRRFGLCNTFTVVDGKRDTLAELLLEASKEMKKLEECELYIINSDDNNPDVLYVYEVWSSEEAHQASLSMDVSQTLIKKARPILAGVEKTGPFTPLGGKGISASSLES</sequence>
<keyword evidence="2" id="KW-0503">Monooxygenase</keyword>
<proteinExistence type="predicted"/>
<evidence type="ECO:0000259" key="1">
    <source>
        <dbReference type="PROSITE" id="PS51725"/>
    </source>
</evidence>
<reference evidence="2 3" key="1">
    <citation type="submission" date="2016-10" db="EMBL/GenBank/DDBJ databases">
        <authorList>
            <person name="de Groot N.N."/>
        </authorList>
    </citation>
    <scope>NUCLEOTIDE SEQUENCE [LARGE SCALE GENOMIC DNA]</scope>
    <source>
        <strain evidence="2 3">CGMCC 1.6134</strain>
    </source>
</reference>
<dbReference type="InterPro" id="IPR007138">
    <property type="entry name" value="ABM_dom"/>
</dbReference>
<dbReference type="EMBL" id="FOTY01000015">
    <property type="protein sequence ID" value="SFM10372.1"/>
    <property type="molecule type" value="Genomic_DNA"/>
</dbReference>
<dbReference type="Proteomes" id="UP000199668">
    <property type="component" value="Unassembled WGS sequence"/>
</dbReference>
<dbReference type="PROSITE" id="PS51725">
    <property type="entry name" value="ABM"/>
    <property type="match status" value="1"/>
</dbReference>
<evidence type="ECO:0000313" key="3">
    <source>
        <dbReference type="Proteomes" id="UP000199668"/>
    </source>
</evidence>
<dbReference type="AlphaFoldDB" id="A0A1I4N4B1"/>
<gene>
    <name evidence="2" type="ORF">SAMN04488054_11528</name>
</gene>
<evidence type="ECO:0000313" key="2">
    <source>
        <dbReference type="EMBL" id="SFM10372.1"/>
    </source>
</evidence>
<dbReference type="OrthoDB" id="165368at2"/>
<name>A0A1I4N4B1_9BACI</name>
<dbReference type="Pfam" id="PF03992">
    <property type="entry name" value="ABM"/>
    <property type="match status" value="1"/>
</dbReference>